<reference evidence="1 2" key="1">
    <citation type="submission" date="2020-06" db="EMBL/GenBank/DDBJ databases">
        <authorList>
            <person name="Li R."/>
            <person name="Bekaert M."/>
        </authorList>
    </citation>
    <scope>NUCLEOTIDE SEQUENCE [LARGE SCALE GENOMIC DNA]</scope>
    <source>
        <strain evidence="2">wild</strain>
    </source>
</reference>
<proteinExistence type="predicted"/>
<organism evidence="1 2">
    <name type="scientific">Mytilus coruscus</name>
    <name type="common">Sea mussel</name>
    <dbReference type="NCBI Taxonomy" id="42192"/>
    <lineage>
        <taxon>Eukaryota</taxon>
        <taxon>Metazoa</taxon>
        <taxon>Spiralia</taxon>
        <taxon>Lophotrochozoa</taxon>
        <taxon>Mollusca</taxon>
        <taxon>Bivalvia</taxon>
        <taxon>Autobranchia</taxon>
        <taxon>Pteriomorphia</taxon>
        <taxon>Mytilida</taxon>
        <taxon>Mytiloidea</taxon>
        <taxon>Mytilidae</taxon>
        <taxon>Mytilinae</taxon>
        <taxon>Mytilus</taxon>
    </lineage>
</organism>
<evidence type="ECO:0000313" key="2">
    <source>
        <dbReference type="Proteomes" id="UP000507470"/>
    </source>
</evidence>
<gene>
    <name evidence="1" type="ORF">MCOR_9710</name>
</gene>
<dbReference type="Proteomes" id="UP000507470">
    <property type="component" value="Unassembled WGS sequence"/>
</dbReference>
<accession>A0A6J8ASB7</accession>
<dbReference type="EMBL" id="CACVKT020001747">
    <property type="protein sequence ID" value="CAC5371143.1"/>
    <property type="molecule type" value="Genomic_DNA"/>
</dbReference>
<name>A0A6J8ASB7_MYTCO</name>
<protein>
    <submittedName>
        <fullName evidence="1">Uncharacterized protein</fullName>
    </submittedName>
</protein>
<keyword evidence="2" id="KW-1185">Reference proteome</keyword>
<evidence type="ECO:0000313" key="1">
    <source>
        <dbReference type="EMBL" id="CAC5371143.1"/>
    </source>
</evidence>
<sequence>MEPGKTSSNIRALPIQAPVVHCLLKLCQLALLLHFFLYRILQQEAPLSLVQNVVPLLITLDKIQIYTSAKEYKAAPLPFSGPLPCNTFKPKHLSTTQQGNSTQSFNESLQGVNLNELFNDFNETSVNINRTTLCPQVFNNCSVTIVYKKEYLIFRRTDLIVLEHIFIYSLV</sequence>
<dbReference type="AlphaFoldDB" id="A0A6J8ASB7"/>